<protein>
    <submittedName>
        <fullName evidence="2">Uncharacterized protein</fullName>
    </submittedName>
</protein>
<sequence>MSSLEPTDWGRKLRSGKEFSPIVIEHVNISELLWAAALRQVETESNADTQNPAATETYDMADVDFASLGLEPITRKRRNDDDDGQSHTNSKRARKRAKLADLVSRASQTPRVVDNPFCTSYVSSNLPSKGDGYSAKAVTSKEIKDGDREYSLDELQREQGFDIVEWDGSEHKTITDARSTVMVALVTPPDDPTFKEKCDVFHKAILTKRAQIDKADARQPRGNFPAVRQGITYGMGQEIPTWVVDSKYAEIMEDLLNTKEAARIAGYQSAAYARFSPNNYRCYKETKAMLELNPRTKHLRWNFGCSVFASVVINFGPRTWTHKHRDVQNLPHGWCAVTAMGNYDYRRGGHLVLWDLKLIIQFPPGCTILLPSATLLHSNIPVQQGETRTSYTQYSAGALFRWTNHGGRNLGELKSQDKEAFDAHYSGLKAKAGLAGVDRLSTLDELIQLGHLVRKAD</sequence>
<dbReference type="Gene3D" id="3.60.130.30">
    <property type="match status" value="1"/>
</dbReference>
<evidence type="ECO:0000313" key="3">
    <source>
        <dbReference type="Proteomes" id="UP001437256"/>
    </source>
</evidence>
<accession>A0ABR2ZZM0</accession>
<gene>
    <name evidence="2" type="ORF">AAF712_006033</name>
</gene>
<keyword evidence="3" id="KW-1185">Reference proteome</keyword>
<proteinExistence type="predicted"/>
<dbReference type="EMBL" id="JBBXMP010000031">
    <property type="protein sequence ID" value="KAL0066838.1"/>
    <property type="molecule type" value="Genomic_DNA"/>
</dbReference>
<evidence type="ECO:0000256" key="1">
    <source>
        <dbReference type="SAM" id="MobiDB-lite"/>
    </source>
</evidence>
<dbReference type="Proteomes" id="UP001437256">
    <property type="component" value="Unassembled WGS sequence"/>
</dbReference>
<name>A0ABR2ZZM0_9AGAR</name>
<evidence type="ECO:0000313" key="2">
    <source>
        <dbReference type="EMBL" id="KAL0066838.1"/>
    </source>
</evidence>
<reference evidence="2 3" key="1">
    <citation type="submission" date="2024-05" db="EMBL/GenBank/DDBJ databases">
        <title>A draft genome resource for the thread blight pathogen Marasmius tenuissimus strain MS-2.</title>
        <authorList>
            <person name="Yulfo-Soto G.E."/>
            <person name="Baruah I.K."/>
            <person name="Amoako-Attah I."/>
            <person name="Bukari Y."/>
            <person name="Meinhardt L.W."/>
            <person name="Bailey B.A."/>
            <person name="Cohen S.P."/>
        </authorList>
    </citation>
    <scope>NUCLEOTIDE SEQUENCE [LARGE SCALE GENOMIC DNA]</scope>
    <source>
        <strain evidence="2 3">MS-2</strain>
    </source>
</reference>
<feature type="region of interest" description="Disordered" evidence="1">
    <location>
        <begin position="71"/>
        <end position="105"/>
    </location>
</feature>
<comment type="caution">
    <text evidence="2">The sequence shown here is derived from an EMBL/GenBank/DDBJ whole genome shotgun (WGS) entry which is preliminary data.</text>
</comment>
<organism evidence="2 3">
    <name type="scientific">Marasmius tenuissimus</name>
    <dbReference type="NCBI Taxonomy" id="585030"/>
    <lineage>
        <taxon>Eukaryota</taxon>
        <taxon>Fungi</taxon>
        <taxon>Dikarya</taxon>
        <taxon>Basidiomycota</taxon>
        <taxon>Agaricomycotina</taxon>
        <taxon>Agaricomycetes</taxon>
        <taxon>Agaricomycetidae</taxon>
        <taxon>Agaricales</taxon>
        <taxon>Marasmiineae</taxon>
        <taxon>Marasmiaceae</taxon>
        <taxon>Marasmius</taxon>
    </lineage>
</organism>